<evidence type="ECO:0000313" key="4">
    <source>
        <dbReference type="Proteomes" id="UP001595764"/>
    </source>
</evidence>
<keyword evidence="4" id="KW-1185">Reference proteome</keyword>
<keyword evidence="2" id="KW-1133">Transmembrane helix</keyword>
<sequence>MTAPHPAPQRPVAPEPAWGAAPEPGPARKNRSAWIAGGTAAVLIAGGGAAVWAATSSSSSAAEPPASAPGGQNSPGGPAGPDGGLGSVLHGEFVTSADGTSKFTQTGEVTALSATSLTAKSTDGFTKVYVIDSATATGIKTGEDVTIVATVNGATATATSVREAGAQPGAAGPGAG</sequence>
<evidence type="ECO:0000256" key="2">
    <source>
        <dbReference type="SAM" id="Phobius"/>
    </source>
</evidence>
<feature type="region of interest" description="Disordered" evidence="1">
    <location>
        <begin position="53"/>
        <end position="93"/>
    </location>
</feature>
<dbReference type="Proteomes" id="UP001595764">
    <property type="component" value="Unassembled WGS sequence"/>
</dbReference>
<feature type="region of interest" description="Disordered" evidence="1">
    <location>
        <begin position="1"/>
        <end position="32"/>
    </location>
</feature>
<feature type="compositionally biased region" description="Pro residues" evidence="1">
    <location>
        <begin position="1"/>
        <end position="14"/>
    </location>
</feature>
<organism evidence="3 4">
    <name type="scientific">Amycolatopsis halotolerans</name>
    <dbReference type="NCBI Taxonomy" id="330083"/>
    <lineage>
        <taxon>Bacteria</taxon>
        <taxon>Bacillati</taxon>
        <taxon>Actinomycetota</taxon>
        <taxon>Actinomycetes</taxon>
        <taxon>Pseudonocardiales</taxon>
        <taxon>Pseudonocardiaceae</taxon>
        <taxon>Amycolatopsis</taxon>
    </lineage>
</organism>
<gene>
    <name evidence="3" type="ORF">ACFORO_32655</name>
</gene>
<protein>
    <recommendedName>
        <fullName evidence="5">DUF5666 domain-containing protein</fullName>
    </recommendedName>
</protein>
<keyword evidence="2" id="KW-0812">Transmembrane</keyword>
<reference evidence="4" key="1">
    <citation type="journal article" date="2019" name="Int. J. Syst. Evol. Microbiol.">
        <title>The Global Catalogue of Microorganisms (GCM) 10K type strain sequencing project: providing services to taxonomists for standard genome sequencing and annotation.</title>
        <authorList>
            <consortium name="The Broad Institute Genomics Platform"/>
            <consortium name="The Broad Institute Genome Sequencing Center for Infectious Disease"/>
            <person name="Wu L."/>
            <person name="Ma J."/>
        </authorList>
    </citation>
    <scope>NUCLEOTIDE SEQUENCE [LARGE SCALE GENOMIC DNA]</scope>
    <source>
        <strain evidence="4">CGMCC 4.7682</strain>
    </source>
</reference>
<keyword evidence="2" id="KW-0472">Membrane</keyword>
<evidence type="ECO:0000256" key="1">
    <source>
        <dbReference type="SAM" id="MobiDB-lite"/>
    </source>
</evidence>
<accession>A0ABV7QNT5</accession>
<dbReference type="EMBL" id="JBHRWI010000043">
    <property type="protein sequence ID" value="MFC3514966.1"/>
    <property type="molecule type" value="Genomic_DNA"/>
</dbReference>
<name>A0ABV7QNT5_9PSEU</name>
<feature type="compositionally biased region" description="Gly residues" evidence="1">
    <location>
        <begin position="73"/>
        <end position="86"/>
    </location>
</feature>
<feature type="transmembrane region" description="Helical" evidence="2">
    <location>
        <begin position="33"/>
        <end position="54"/>
    </location>
</feature>
<feature type="compositionally biased region" description="Low complexity" evidence="1">
    <location>
        <begin position="53"/>
        <end position="71"/>
    </location>
</feature>
<proteinExistence type="predicted"/>
<evidence type="ECO:0008006" key="5">
    <source>
        <dbReference type="Google" id="ProtNLM"/>
    </source>
</evidence>
<evidence type="ECO:0000313" key="3">
    <source>
        <dbReference type="EMBL" id="MFC3514966.1"/>
    </source>
</evidence>
<dbReference type="RefSeq" id="WP_377873466.1">
    <property type="nucleotide sequence ID" value="NZ_JBHMAY010000052.1"/>
</dbReference>
<comment type="caution">
    <text evidence="3">The sequence shown here is derived from an EMBL/GenBank/DDBJ whole genome shotgun (WGS) entry which is preliminary data.</text>
</comment>